<proteinExistence type="inferred from homology"/>
<sequence length="147" mass="17018">MAKDSDLLLLENQICFPLYAASRMIIQAYREPLEELGITYPQYLVMMILWEKDGLAVNEIGKKLFLDSGTLTPLLKRLESHNLIKRVRSEEDERKVEIQLTFQGKSMKSKAEKIPSKIMECLNSWDQKSLVNFKSEVNKLVETLNQP</sequence>
<keyword evidence="4" id="KW-0804">Transcription</keyword>
<dbReference type="PANTHER" id="PTHR42756:SF1">
    <property type="entry name" value="TRANSCRIPTIONAL REPRESSOR OF EMRAB OPERON"/>
    <property type="match status" value="1"/>
</dbReference>
<evidence type="ECO:0000313" key="9">
    <source>
        <dbReference type="EMBL" id="MCH7397445.1"/>
    </source>
</evidence>
<evidence type="ECO:0000256" key="6">
    <source>
        <dbReference type="ARBA" id="ARBA00047188"/>
    </source>
</evidence>
<dbReference type="SUPFAM" id="SSF46785">
    <property type="entry name" value="Winged helix' DNA-binding domain"/>
    <property type="match status" value="1"/>
</dbReference>
<evidence type="ECO:0000256" key="4">
    <source>
        <dbReference type="ARBA" id="ARBA00023163"/>
    </source>
</evidence>
<name>A0ABS9ULD9_9BACT</name>
<keyword evidence="10" id="KW-1185">Reference proteome</keyword>
<accession>A0ABS9ULD9</accession>
<comment type="caution">
    <text evidence="9">The sequence shown here is derived from an EMBL/GenBank/DDBJ whole genome shotgun (WGS) entry which is preliminary data.</text>
</comment>
<keyword evidence="3" id="KW-0238">DNA-binding</keyword>
<evidence type="ECO:0000256" key="1">
    <source>
        <dbReference type="ARBA" id="ARBA00004496"/>
    </source>
</evidence>
<dbReference type="PRINTS" id="PR00598">
    <property type="entry name" value="HTHMARR"/>
</dbReference>
<dbReference type="PROSITE" id="PS50995">
    <property type="entry name" value="HTH_MARR_2"/>
    <property type="match status" value="1"/>
</dbReference>
<dbReference type="Gene3D" id="1.10.10.10">
    <property type="entry name" value="Winged helix-like DNA-binding domain superfamily/Winged helix DNA-binding domain"/>
    <property type="match status" value="1"/>
</dbReference>
<comment type="similarity">
    <text evidence="5">Belongs to the SarZ family.</text>
</comment>
<evidence type="ECO:0000256" key="5">
    <source>
        <dbReference type="ARBA" id="ARBA00046337"/>
    </source>
</evidence>
<evidence type="ECO:0000256" key="3">
    <source>
        <dbReference type="ARBA" id="ARBA00023125"/>
    </source>
</evidence>
<reference evidence="9" key="1">
    <citation type="submission" date="2022-03" db="EMBL/GenBank/DDBJ databases">
        <title>De novo assembled genomes of Belliella spp. (Cyclobacteriaceae) strains.</title>
        <authorList>
            <person name="Szabo A."/>
            <person name="Korponai K."/>
            <person name="Felfoldi T."/>
        </authorList>
    </citation>
    <scope>NUCLEOTIDE SEQUENCE</scope>
    <source>
        <strain evidence="9">DSM 107340</strain>
    </source>
</reference>
<evidence type="ECO:0000256" key="2">
    <source>
        <dbReference type="ARBA" id="ARBA00023015"/>
    </source>
</evidence>
<dbReference type="InterPro" id="IPR036390">
    <property type="entry name" value="WH_DNA-bd_sf"/>
</dbReference>
<feature type="domain" description="HTH marR-type" evidence="8">
    <location>
        <begin position="11"/>
        <end position="147"/>
    </location>
</feature>
<dbReference type="SMART" id="SM00347">
    <property type="entry name" value="HTH_MARR"/>
    <property type="match status" value="1"/>
</dbReference>
<dbReference type="InterPro" id="IPR036388">
    <property type="entry name" value="WH-like_DNA-bd_sf"/>
</dbReference>
<protein>
    <recommendedName>
        <fullName evidence="6">HTH-type transcriptional regulator SarZ</fullName>
    </recommendedName>
    <alternativeName>
        <fullName evidence="7">Staphylococcal accessory regulator Z</fullName>
    </alternativeName>
</protein>
<evidence type="ECO:0000313" key="10">
    <source>
        <dbReference type="Proteomes" id="UP001165488"/>
    </source>
</evidence>
<dbReference type="Proteomes" id="UP001165488">
    <property type="component" value="Unassembled WGS sequence"/>
</dbReference>
<comment type="subcellular location">
    <subcellularLocation>
        <location evidence="1">Cytoplasm</location>
    </subcellularLocation>
</comment>
<gene>
    <name evidence="9" type="ORF">MM236_05575</name>
</gene>
<evidence type="ECO:0000259" key="8">
    <source>
        <dbReference type="PROSITE" id="PS50995"/>
    </source>
</evidence>
<dbReference type="EMBL" id="JAKZGS010000003">
    <property type="protein sequence ID" value="MCH7397445.1"/>
    <property type="molecule type" value="Genomic_DNA"/>
</dbReference>
<dbReference type="InterPro" id="IPR055166">
    <property type="entry name" value="Transc_reg_Sar_Rot_HTH"/>
</dbReference>
<dbReference type="Pfam" id="PF22381">
    <property type="entry name" value="Staph_reg_Sar_Rot"/>
    <property type="match status" value="1"/>
</dbReference>
<dbReference type="RefSeq" id="WP_241273956.1">
    <property type="nucleotide sequence ID" value="NZ_JAKZGS010000003.1"/>
</dbReference>
<evidence type="ECO:0000256" key="7">
    <source>
        <dbReference type="ARBA" id="ARBA00047207"/>
    </source>
</evidence>
<organism evidence="9 10">
    <name type="scientific">Belliella calami</name>
    <dbReference type="NCBI Taxonomy" id="2923436"/>
    <lineage>
        <taxon>Bacteria</taxon>
        <taxon>Pseudomonadati</taxon>
        <taxon>Bacteroidota</taxon>
        <taxon>Cytophagia</taxon>
        <taxon>Cytophagales</taxon>
        <taxon>Cyclobacteriaceae</taxon>
        <taxon>Belliella</taxon>
    </lineage>
</organism>
<dbReference type="PANTHER" id="PTHR42756">
    <property type="entry name" value="TRANSCRIPTIONAL REGULATOR, MARR"/>
    <property type="match status" value="1"/>
</dbReference>
<keyword evidence="2" id="KW-0805">Transcription regulation</keyword>
<dbReference type="InterPro" id="IPR000835">
    <property type="entry name" value="HTH_MarR-typ"/>
</dbReference>